<feature type="compositionally biased region" description="Polar residues" evidence="1">
    <location>
        <begin position="66"/>
        <end position="75"/>
    </location>
</feature>
<feature type="compositionally biased region" description="Basic and acidic residues" evidence="1">
    <location>
        <begin position="566"/>
        <end position="576"/>
    </location>
</feature>
<feature type="region of interest" description="Disordered" evidence="1">
    <location>
        <begin position="960"/>
        <end position="982"/>
    </location>
</feature>
<sequence>MHVCLRTALAQVFRLPSTRPNIRKSPVSVPTSIAPRHQKRHAQHSSVWQGPSPRLQGKTRKIQKVEGNTANNALEPSSGRPDPDYWLTALEPLLPKPLRRQPQSSPGARDQGGSDGAILSLVEQAQDAGVSIFEELGMKHQRWGSVMWLAERIIRDAHVLATSSDLYSSLPMPNWNQKGSLSALTNDHVFLEPRVQSRIRTSTTLEDFVSFEDSIKGHNRRKNALGLLWSSLGTMIVEAAPSAGTASGDETRPDVIPHVLEILALLHRHGVIPEPLYDYVATADPTALQKSPLLHLVSPRILTSVSDAGLGLEIKARSQENFFDHLPPGSHLMQARVPELGPEIWLEFVLWSCLHGGWISEGAAILGQVMKKGWGLRLQLDQGSTPSNEAEDWTRLSFWFTLGPPKPPLEDRTRVARTVTPELFHAFRDALINDVHVGVGARGIDLVEVWNFLLDSFEFLKQNSVQVSQLTSDHILLRLFGLVVEAVKPDQKETIHTIVRTGVFSKGDQVPDSQHSRSPAAALIFIHQSLVSSLRGIVRFRDTVKCLRQLKQSLKKERERILKLEKQLKKTSDGSKPDSPSTNNTFSECVPALPIPTLISLLDFVSSVPELSQEWFRQSIGESIENPDLHSDDALASCILRYAILTSQGKLFDQVMIVQREKANGDFNKMPVAVQDAFLELVIRKRDWTQLRECLDSRIKAGKHRPALLIMAMLIREMLLLREDILTRKGRNANITEQSNELAYLISTFRANVSSGGNYSDAVNTILAILASLNSDWAAFCAPLFSPGKASFLAIQSAFATEPFSWDSHFHATAISPAVFDIVLEGVTISYGARDAIRLCDMWWTTTHRQALLNSADISFGRLPPSRGRDYKTTDDSVMLEASAGGVERVFRGRVTPLGVSVRRILQIADKAKQSAKKKRQGAQGQAEFDEVAEWAERRLRAMGLREDELVDFGVSLKQKQKGLSGGPGGGLERETDEFVSEGGEIPFTKVLTS</sequence>
<feature type="region of interest" description="Disordered" evidence="1">
    <location>
        <begin position="566"/>
        <end position="585"/>
    </location>
</feature>
<feature type="region of interest" description="Disordered" evidence="1">
    <location>
        <begin position="96"/>
        <end position="115"/>
    </location>
</feature>
<evidence type="ECO:0000256" key="1">
    <source>
        <dbReference type="SAM" id="MobiDB-lite"/>
    </source>
</evidence>
<protein>
    <submittedName>
        <fullName evidence="2">Uncharacterized protein</fullName>
    </submittedName>
</protein>
<feature type="region of interest" description="Disordered" evidence="1">
    <location>
        <begin position="20"/>
        <end position="86"/>
    </location>
</feature>
<proteinExistence type="predicted"/>
<gene>
    <name evidence="2" type="ORF">K402DRAFT_397676</name>
</gene>
<evidence type="ECO:0000313" key="2">
    <source>
        <dbReference type="EMBL" id="KAF1982235.1"/>
    </source>
</evidence>
<accession>A0A6G1GMS8</accession>
<keyword evidence="3" id="KW-1185">Reference proteome</keyword>
<evidence type="ECO:0000313" key="3">
    <source>
        <dbReference type="Proteomes" id="UP000800041"/>
    </source>
</evidence>
<dbReference type="AlphaFoldDB" id="A0A6G1GMS8"/>
<dbReference type="Proteomes" id="UP000800041">
    <property type="component" value="Unassembled WGS sequence"/>
</dbReference>
<dbReference type="EMBL" id="ML977186">
    <property type="protein sequence ID" value="KAF1982235.1"/>
    <property type="molecule type" value="Genomic_DNA"/>
</dbReference>
<reference evidence="2" key="1">
    <citation type="journal article" date="2020" name="Stud. Mycol.">
        <title>101 Dothideomycetes genomes: a test case for predicting lifestyles and emergence of pathogens.</title>
        <authorList>
            <person name="Haridas S."/>
            <person name="Albert R."/>
            <person name="Binder M."/>
            <person name="Bloem J."/>
            <person name="Labutti K."/>
            <person name="Salamov A."/>
            <person name="Andreopoulos B."/>
            <person name="Baker S."/>
            <person name="Barry K."/>
            <person name="Bills G."/>
            <person name="Bluhm B."/>
            <person name="Cannon C."/>
            <person name="Castanera R."/>
            <person name="Culley D."/>
            <person name="Daum C."/>
            <person name="Ezra D."/>
            <person name="Gonzalez J."/>
            <person name="Henrissat B."/>
            <person name="Kuo A."/>
            <person name="Liang C."/>
            <person name="Lipzen A."/>
            <person name="Lutzoni F."/>
            <person name="Magnuson J."/>
            <person name="Mondo S."/>
            <person name="Nolan M."/>
            <person name="Ohm R."/>
            <person name="Pangilinan J."/>
            <person name="Park H.-J."/>
            <person name="Ramirez L."/>
            <person name="Alfaro M."/>
            <person name="Sun H."/>
            <person name="Tritt A."/>
            <person name="Yoshinaga Y."/>
            <person name="Zwiers L.-H."/>
            <person name="Turgeon B."/>
            <person name="Goodwin S."/>
            <person name="Spatafora J."/>
            <person name="Crous P."/>
            <person name="Grigoriev I."/>
        </authorList>
    </citation>
    <scope>NUCLEOTIDE SEQUENCE</scope>
    <source>
        <strain evidence="2">CBS 113979</strain>
    </source>
</reference>
<name>A0A6G1GMS8_9PEZI</name>
<organism evidence="2 3">
    <name type="scientific">Aulographum hederae CBS 113979</name>
    <dbReference type="NCBI Taxonomy" id="1176131"/>
    <lineage>
        <taxon>Eukaryota</taxon>
        <taxon>Fungi</taxon>
        <taxon>Dikarya</taxon>
        <taxon>Ascomycota</taxon>
        <taxon>Pezizomycotina</taxon>
        <taxon>Dothideomycetes</taxon>
        <taxon>Pleosporomycetidae</taxon>
        <taxon>Aulographales</taxon>
        <taxon>Aulographaceae</taxon>
    </lineage>
</organism>
<dbReference type="OrthoDB" id="5341924at2759"/>